<dbReference type="EMBL" id="FMHZ01000001">
    <property type="protein sequence ID" value="SCL43835.1"/>
    <property type="molecule type" value="Genomic_DNA"/>
</dbReference>
<feature type="region of interest" description="Disordered" evidence="1">
    <location>
        <begin position="73"/>
        <end position="112"/>
    </location>
</feature>
<dbReference type="OrthoDB" id="4337325at2"/>
<reference evidence="3" key="1">
    <citation type="submission" date="2016-06" db="EMBL/GenBank/DDBJ databases">
        <authorList>
            <person name="Varghese N."/>
            <person name="Submissions Spin"/>
        </authorList>
    </citation>
    <scope>NUCLEOTIDE SEQUENCE [LARGE SCALE GENOMIC DNA]</scope>
    <source>
        <strain evidence="3">DSM 43903</strain>
    </source>
</reference>
<name>A0A1C6TPU4_9ACTN</name>
<dbReference type="RefSeq" id="WP_091094468.1">
    <property type="nucleotide sequence ID" value="NZ_FMHZ01000001.1"/>
</dbReference>
<evidence type="ECO:0000256" key="1">
    <source>
        <dbReference type="SAM" id="MobiDB-lite"/>
    </source>
</evidence>
<dbReference type="Proteomes" id="UP000199001">
    <property type="component" value="Unassembled WGS sequence"/>
</dbReference>
<protein>
    <submittedName>
        <fullName evidence="2">Uncharacterized protein</fullName>
    </submittedName>
</protein>
<evidence type="ECO:0000313" key="3">
    <source>
        <dbReference type="Proteomes" id="UP000199001"/>
    </source>
</evidence>
<organism evidence="2 3">
    <name type="scientific">Micromonospora citrea</name>
    <dbReference type="NCBI Taxonomy" id="47855"/>
    <lineage>
        <taxon>Bacteria</taxon>
        <taxon>Bacillati</taxon>
        <taxon>Actinomycetota</taxon>
        <taxon>Actinomycetes</taxon>
        <taxon>Micromonosporales</taxon>
        <taxon>Micromonosporaceae</taxon>
        <taxon>Micromonospora</taxon>
    </lineage>
</organism>
<sequence length="112" mass="12035">MAEQSAKAVRTETEKAALQLLRERANLVGEAATARHERDQLAEALREASTRYAARYADAVAGGWTADDLAKLGLDAPESSGTSRRRRAPRQAQPVQDRPDGLVTPADVPAQA</sequence>
<evidence type="ECO:0000313" key="2">
    <source>
        <dbReference type="EMBL" id="SCL43835.1"/>
    </source>
</evidence>
<proteinExistence type="predicted"/>
<accession>A0A1C6TPU4</accession>
<keyword evidence="3" id="KW-1185">Reference proteome</keyword>
<dbReference type="AlphaFoldDB" id="A0A1C6TPU4"/>
<gene>
    <name evidence="2" type="ORF">GA0070606_0026</name>
</gene>